<keyword evidence="2" id="KW-1185">Reference proteome</keyword>
<proteinExistence type="predicted"/>
<sequence>MQLSAMPDIDTIVDSTPFTQTVKEDVSLDDPPIVDINTRIRDTNSGRLIPISVNYFPHRRCNYRCGFCFHTDKNSFSLPLEKAKEGLKLLADAGMEKLNISGGEPFLQAHFLGEILRYAKVNLGISTGVICNGSKVTQPWLSQYGKYLDYLGVSCDSFDEDTNILIGRTQDGKTSLQWRILIKVSEWCREHKIKFKMNTVVNAYNWEEDMGHALEEIKPDRWKVFQVLLLDGENAGKGAIRNAEPLLISREQFQVFLDRHKDYAPVAEDNDAMENSYLLLDEEMRFLNCQGGKKVPGRSIFDVGVDAAFQDAGWEPETFVERGGIFEWSKDTPLLEKPHSYEW</sequence>
<protein>
    <submittedName>
        <fullName evidence="1">Radical SAM enzyme</fullName>
    </submittedName>
</protein>
<evidence type="ECO:0000313" key="2">
    <source>
        <dbReference type="Proteomes" id="UP000814140"/>
    </source>
</evidence>
<reference evidence="1" key="2">
    <citation type="journal article" date="2022" name="New Phytol.">
        <title>Evolutionary transition to the ectomycorrhizal habit in the genomes of a hyperdiverse lineage of mushroom-forming fungi.</title>
        <authorList>
            <person name="Looney B."/>
            <person name="Miyauchi S."/>
            <person name="Morin E."/>
            <person name="Drula E."/>
            <person name="Courty P.E."/>
            <person name="Kohler A."/>
            <person name="Kuo A."/>
            <person name="LaButti K."/>
            <person name="Pangilinan J."/>
            <person name="Lipzen A."/>
            <person name="Riley R."/>
            <person name="Andreopoulos W."/>
            <person name="He G."/>
            <person name="Johnson J."/>
            <person name="Nolan M."/>
            <person name="Tritt A."/>
            <person name="Barry K.W."/>
            <person name="Grigoriev I.V."/>
            <person name="Nagy L.G."/>
            <person name="Hibbett D."/>
            <person name="Henrissat B."/>
            <person name="Matheny P.B."/>
            <person name="Labbe J."/>
            <person name="Martin F.M."/>
        </authorList>
    </citation>
    <scope>NUCLEOTIDE SEQUENCE</scope>
    <source>
        <strain evidence="1">HHB10654</strain>
    </source>
</reference>
<evidence type="ECO:0000313" key="1">
    <source>
        <dbReference type="EMBL" id="KAI0057802.1"/>
    </source>
</evidence>
<reference evidence="1" key="1">
    <citation type="submission" date="2021-03" db="EMBL/GenBank/DDBJ databases">
        <authorList>
            <consortium name="DOE Joint Genome Institute"/>
            <person name="Ahrendt S."/>
            <person name="Looney B.P."/>
            <person name="Miyauchi S."/>
            <person name="Morin E."/>
            <person name="Drula E."/>
            <person name="Courty P.E."/>
            <person name="Chicoki N."/>
            <person name="Fauchery L."/>
            <person name="Kohler A."/>
            <person name="Kuo A."/>
            <person name="Labutti K."/>
            <person name="Pangilinan J."/>
            <person name="Lipzen A."/>
            <person name="Riley R."/>
            <person name="Andreopoulos W."/>
            <person name="He G."/>
            <person name="Johnson J."/>
            <person name="Barry K.W."/>
            <person name="Grigoriev I.V."/>
            <person name="Nagy L."/>
            <person name="Hibbett D."/>
            <person name="Henrissat B."/>
            <person name="Matheny P.B."/>
            <person name="Labbe J."/>
            <person name="Martin F."/>
        </authorList>
    </citation>
    <scope>NUCLEOTIDE SEQUENCE</scope>
    <source>
        <strain evidence="1">HHB10654</strain>
    </source>
</reference>
<dbReference type="EMBL" id="MU277242">
    <property type="protein sequence ID" value="KAI0057802.1"/>
    <property type="molecule type" value="Genomic_DNA"/>
</dbReference>
<comment type="caution">
    <text evidence="1">The sequence shown here is derived from an EMBL/GenBank/DDBJ whole genome shotgun (WGS) entry which is preliminary data.</text>
</comment>
<dbReference type="Proteomes" id="UP000814140">
    <property type="component" value="Unassembled WGS sequence"/>
</dbReference>
<gene>
    <name evidence="1" type="ORF">BV25DRAFT_1862901</name>
</gene>
<accession>A0ACB8SNH9</accession>
<name>A0ACB8SNH9_9AGAM</name>
<organism evidence="1 2">
    <name type="scientific">Artomyces pyxidatus</name>
    <dbReference type="NCBI Taxonomy" id="48021"/>
    <lineage>
        <taxon>Eukaryota</taxon>
        <taxon>Fungi</taxon>
        <taxon>Dikarya</taxon>
        <taxon>Basidiomycota</taxon>
        <taxon>Agaricomycotina</taxon>
        <taxon>Agaricomycetes</taxon>
        <taxon>Russulales</taxon>
        <taxon>Auriscalpiaceae</taxon>
        <taxon>Artomyces</taxon>
    </lineage>
</organism>